<accession>A0AAD4SNQ8</accession>
<evidence type="ECO:0000256" key="1">
    <source>
        <dbReference type="SAM" id="Phobius"/>
    </source>
</evidence>
<evidence type="ECO:0000313" key="3">
    <source>
        <dbReference type="Proteomes" id="UP001202328"/>
    </source>
</evidence>
<evidence type="ECO:0000313" key="2">
    <source>
        <dbReference type="EMBL" id="KAI3912296.1"/>
    </source>
</evidence>
<comment type="caution">
    <text evidence="2">The sequence shown here is derived from an EMBL/GenBank/DDBJ whole genome shotgun (WGS) entry which is preliminary data.</text>
</comment>
<sequence>MTKIPYTISFITLFSLGLLFGFGRLRELFRKLVECWKDSSNLHGYAPISLGFEDFYFRRVYLRAQ</sequence>
<keyword evidence="3" id="KW-1185">Reference proteome</keyword>
<dbReference type="Proteomes" id="UP001202328">
    <property type="component" value="Unassembled WGS sequence"/>
</dbReference>
<feature type="transmembrane region" description="Helical" evidence="1">
    <location>
        <begin position="6"/>
        <end position="23"/>
    </location>
</feature>
<gene>
    <name evidence="2" type="ORF">MKW98_023165</name>
</gene>
<keyword evidence="1" id="KW-0472">Membrane</keyword>
<feature type="non-terminal residue" evidence="2">
    <location>
        <position position="1"/>
    </location>
</feature>
<keyword evidence="1" id="KW-0812">Transmembrane</keyword>
<proteinExistence type="predicted"/>
<keyword evidence="1" id="KW-1133">Transmembrane helix</keyword>
<protein>
    <submittedName>
        <fullName evidence="2">Uncharacterized protein</fullName>
    </submittedName>
</protein>
<dbReference type="AlphaFoldDB" id="A0AAD4SNQ8"/>
<organism evidence="2 3">
    <name type="scientific">Papaver atlanticum</name>
    <dbReference type="NCBI Taxonomy" id="357466"/>
    <lineage>
        <taxon>Eukaryota</taxon>
        <taxon>Viridiplantae</taxon>
        <taxon>Streptophyta</taxon>
        <taxon>Embryophyta</taxon>
        <taxon>Tracheophyta</taxon>
        <taxon>Spermatophyta</taxon>
        <taxon>Magnoliopsida</taxon>
        <taxon>Ranunculales</taxon>
        <taxon>Papaveraceae</taxon>
        <taxon>Papaveroideae</taxon>
        <taxon>Papaver</taxon>
    </lineage>
</organism>
<name>A0AAD4SNQ8_9MAGN</name>
<dbReference type="EMBL" id="JAJJMB010009803">
    <property type="protein sequence ID" value="KAI3912296.1"/>
    <property type="molecule type" value="Genomic_DNA"/>
</dbReference>
<reference evidence="2" key="1">
    <citation type="submission" date="2022-04" db="EMBL/GenBank/DDBJ databases">
        <title>A functionally conserved STORR gene fusion in Papaver species that diverged 16.8 million years ago.</title>
        <authorList>
            <person name="Catania T."/>
        </authorList>
    </citation>
    <scope>NUCLEOTIDE SEQUENCE</scope>
    <source>
        <strain evidence="2">S-188037</strain>
    </source>
</reference>